<dbReference type="STRING" id="451.B6N58_02770"/>
<dbReference type="Proteomes" id="UP000032414">
    <property type="component" value="Chromosome I"/>
</dbReference>
<evidence type="ECO:0008006" key="6">
    <source>
        <dbReference type="Google" id="ProtNLM"/>
    </source>
</evidence>
<protein>
    <recommendedName>
        <fullName evidence="6">Outer membrane protein beta-barrel domain-containing protein</fullName>
    </recommendedName>
</protein>
<reference evidence="3 5" key="3">
    <citation type="submission" date="2016-10" db="EMBL/GenBank/DDBJ databases">
        <authorList>
            <person name="Varghese N."/>
            <person name="Submissions S."/>
        </authorList>
    </citation>
    <scope>NUCLEOTIDE SEQUENCE [LARGE SCALE GENOMIC DNA]</scope>
    <source>
        <strain evidence="3 5">ATCC 33218</strain>
    </source>
</reference>
<dbReference type="EMBL" id="FMVN01000013">
    <property type="protein sequence ID" value="SCY67276.1"/>
    <property type="molecule type" value="Genomic_DNA"/>
</dbReference>
<evidence type="ECO:0000313" key="3">
    <source>
        <dbReference type="EMBL" id="SCY67276.1"/>
    </source>
</evidence>
<dbReference type="Proteomes" id="UP000182998">
    <property type="component" value="Unassembled WGS sequence"/>
</dbReference>
<accession>A0A098GHI3</accession>
<evidence type="ECO:0000313" key="5">
    <source>
        <dbReference type="Proteomes" id="UP000182998"/>
    </source>
</evidence>
<dbReference type="OrthoDB" id="5647782at2"/>
<dbReference type="SUPFAM" id="SSF56925">
    <property type="entry name" value="OMPA-like"/>
    <property type="match status" value="1"/>
</dbReference>
<keyword evidence="5" id="KW-1185">Reference proteome</keyword>
<feature type="chain" id="PRO_5009750807" description="Outer membrane protein beta-barrel domain-containing protein" evidence="1">
    <location>
        <begin position="21"/>
        <end position="249"/>
    </location>
</feature>
<dbReference type="KEGG" id="tmc:LMI_2689"/>
<keyword evidence="1" id="KW-0732">Signal</keyword>
<dbReference type="PATRIC" id="fig|451.8.peg.2575"/>
<reference evidence="4" key="2">
    <citation type="submission" date="2014-09" db="EMBL/GenBank/DDBJ databases">
        <authorList>
            <person name="Gomez-Valero L."/>
        </authorList>
    </citation>
    <scope>NUCLEOTIDE SEQUENCE [LARGE SCALE GENOMIC DNA]</scope>
    <source>
        <strain evidence="4">ATCC33218</strain>
    </source>
</reference>
<gene>
    <name evidence="2" type="ORF">LMI_2689</name>
    <name evidence="3" type="ORF">SAMN02982997_02453</name>
</gene>
<evidence type="ECO:0000313" key="2">
    <source>
        <dbReference type="EMBL" id="CEG61943.1"/>
    </source>
</evidence>
<evidence type="ECO:0000256" key="1">
    <source>
        <dbReference type="SAM" id="SignalP"/>
    </source>
</evidence>
<name>A0A098GHI3_LEGMI</name>
<feature type="signal peptide" evidence="1">
    <location>
        <begin position="1"/>
        <end position="20"/>
    </location>
</feature>
<organism evidence="2 4">
    <name type="scientific">Legionella micdadei</name>
    <name type="common">Tatlockia micdadei</name>
    <dbReference type="NCBI Taxonomy" id="451"/>
    <lineage>
        <taxon>Bacteria</taxon>
        <taxon>Pseudomonadati</taxon>
        <taxon>Pseudomonadota</taxon>
        <taxon>Gammaproteobacteria</taxon>
        <taxon>Legionellales</taxon>
        <taxon>Legionellaceae</taxon>
        <taxon>Legionella</taxon>
    </lineage>
</organism>
<sequence length="249" mass="27359">MTKKGFSLALLSLFSSIVFGGTAGEAKPTPSWSPLIGLSVGPQWTQNGRTQTLSLTPEIQKTYTVRRANHSVVEGEIFLGIQHPLFNILQAQMGVAAALVSYTRLSGVILDDANPLFSNHIYHYQLRHSQVTLKGRLLADMNLFVTPWIGGSAGVGFNNANEFSNAPLIPEALPNNNFYAYTKNAFTYNIEVGLQRQVMNNWQIGFAYQFADWGKSQLGQAVGQSVGKRGLALNHLYTNGILFNMTYIA</sequence>
<dbReference type="RefSeq" id="WP_045100098.1">
    <property type="nucleotide sequence ID" value="NZ_CP020614.1"/>
</dbReference>
<dbReference type="HOGENOM" id="CLU_085030_0_0_6"/>
<dbReference type="EMBL" id="LN614830">
    <property type="protein sequence ID" value="CEG61943.1"/>
    <property type="molecule type" value="Genomic_DNA"/>
</dbReference>
<reference evidence="2" key="1">
    <citation type="submission" date="2014-09" db="EMBL/GenBank/DDBJ databases">
        <authorList>
            <person name="GOMEZ-VALERO Laura"/>
        </authorList>
    </citation>
    <scope>NUCLEOTIDE SEQUENCE</scope>
    <source>
        <strain evidence="2">ATCC33218</strain>
    </source>
</reference>
<dbReference type="InterPro" id="IPR011250">
    <property type="entry name" value="OMP/PagP_B-barrel"/>
</dbReference>
<proteinExistence type="predicted"/>
<dbReference type="Gene3D" id="2.40.160.20">
    <property type="match status" value="1"/>
</dbReference>
<evidence type="ECO:0000313" key="4">
    <source>
        <dbReference type="Proteomes" id="UP000032414"/>
    </source>
</evidence>
<dbReference type="AlphaFoldDB" id="A0A098GHI3"/>